<dbReference type="PRINTS" id="PR01002">
    <property type="entry name" value="FLGFLGJ"/>
</dbReference>
<evidence type="ECO:0000256" key="1">
    <source>
        <dbReference type="ARBA" id="ARBA00006088"/>
    </source>
</evidence>
<dbReference type="InterPro" id="IPR036779">
    <property type="entry name" value="LysM_dom_sf"/>
</dbReference>
<dbReference type="CDD" id="cd02696">
    <property type="entry name" value="MurNAc-LAA"/>
    <property type="match status" value="1"/>
</dbReference>
<comment type="similarity">
    <text evidence="1">In the N-terminal section; belongs to the N-acetylmuramoyl-L-alanine amidase 2 family.</text>
</comment>
<dbReference type="InterPro" id="IPR002508">
    <property type="entry name" value="MurNAc-LAA_cat"/>
</dbReference>
<dbReference type="InterPro" id="IPR003646">
    <property type="entry name" value="SH3-like_bac-type"/>
</dbReference>
<sequence length="533" mass="59473">MSFLSKIKPHAIAAYSKSGVLPSVLAAQAILETGWGKSELAVKANNLFGIKGSYNGQSYTVRTPEQDKNGNQFFIDAAFRKYPSFTESFRDRAGFFTSTPWRTKVYAGVTAAKDYKSQVKALDESPYATDKQYGEKLLDIIEENQLYEWDKEINKGSVNVGKVIALDIGHGKNTFPPGKGVYKNGKGYAEFSFNNKLAKRVKALLEHNGFDVIMAQPFDSNDVGLIQRTNYYDSKRPDLGISLHANAGAAKAGGRCAFYWYTSKQGKQFASNIINNMIDMGYGIHGNGLHASKYNSWTNLHMIRESTTFPMVLVEHGFMTNALDFPLIFGKYQDEYIEDMAECDVKAVCQYFGVAFKNTKSAPSAPPKPSSNKPSVSGSTYTAKKGDTLWAISQAADVSVPDLKSWNNLKSNTISIGQKLRVKKPADKTKKDAPSTDTSELDWNYNEEVGSQWAEYEGVWVNGNEPIKKRKGSPLLSAPSTGWMKPGQRLDYREIARSDDHIWLLDKYSPQWTPVKRWNPVTGEVGDDWGDWK</sequence>
<dbReference type="PANTHER" id="PTHR33308">
    <property type="entry name" value="PEPTIDOGLYCAN HYDROLASE FLGJ"/>
    <property type="match status" value="1"/>
</dbReference>
<evidence type="ECO:0000256" key="6">
    <source>
        <dbReference type="ARBA" id="ARBA00032108"/>
    </source>
</evidence>
<evidence type="ECO:0000256" key="5">
    <source>
        <dbReference type="ARBA" id="ARBA00023316"/>
    </source>
</evidence>
<evidence type="ECO:0000313" key="10">
    <source>
        <dbReference type="Proteomes" id="UP000183090"/>
    </source>
</evidence>
<keyword evidence="3" id="KW-0081">Bacteriolytic enzyme</keyword>
<reference evidence="9 10" key="1">
    <citation type="submission" date="2016-10" db="EMBL/GenBank/DDBJ databases">
        <authorList>
            <person name="Varghese N."/>
            <person name="Submissions S."/>
        </authorList>
    </citation>
    <scope>NUCLEOTIDE SEQUENCE [LARGE SCALE GENOMIC DNA]</scope>
    <source>
        <strain evidence="9 10">CGMCC 1.6501</strain>
    </source>
</reference>
<dbReference type="Gene3D" id="4.10.80.30">
    <property type="entry name" value="DNA polymerase, domain 6"/>
    <property type="match status" value="1"/>
</dbReference>
<evidence type="ECO:0000256" key="7">
    <source>
        <dbReference type="SAM" id="MobiDB-lite"/>
    </source>
</evidence>
<dbReference type="CDD" id="cd00118">
    <property type="entry name" value="LysM"/>
    <property type="match status" value="1"/>
</dbReference>
<dbReference type="InterPro" id="IPR018392">
    <property type="entry name" value="LysM"/>
</dbReference>
<dbReference type="Pfam" id="PF08460">
    <property type="entry name" value="SH3_5"/>
    <property type="match status" value="1"/>
</dbReference>
<dbReference type="SMART" id="SM00047">
    <property type="entry name" value="LYZ2"/>
    <property type="match status" value="1"/>
</dbReference>
<evidence type="ECO:0000259" key="8">
    <source>
        <dbReference type="PROSITE" id="PS51782"/>
    </source>
</evidence>
<dbReference type="Pfam" id="PF01520">
    <property type="entry name" value="Amidase_3"/>
    <property type="match status" value="1"/>
</dbReference>
<dbReference type="SMART" id="SM00257">
    <property type="entry name" value="LysM"/>
    <property type="match status" value="1"/>
</dbReference>
<dbReference type="InterPro" id="IPR051056">
    <property type="entry name" value="Glycosyl_Hydrolase_73"/>
</dbReference>
<evidence type="ECO:0000256" key="4">
    <source>
        <dbReference type="ARBA" id="ARBA00022801"/>
    </source>
</evidence>
<dbReference type="InterPro" id="IPR002901">
    <property type="entry name" value="MGlyc_endo_b_GlcNAc-like_dom"/>
</dbReference>
<keyword evidence="5" id="KW-0961">Cell wall biogenesis/degradation</keyword>
<name>A0AA94HIA6_9STAP</name>
<feature type="compositionally biased region" description="Basic and acidic residues" evidence="7">
    <location>
        <begin position="424"/>
        <end position="434"/>
    </location>
</feature>
<dbReference type="Pfam" id="PF01832">
    <property type="entry name" value="Glucosaminidase"/>
    <property type="match status" value="1"/>
</dbReference>
<dbReference type="Gene3D" id="2.30.30.40">
    <property type="entry name" value="SH3 Domains"/>
    <property type="match status" value="1"/>
</dbReference>
<dbReference type="SUPFAM" id="SSF53187">
    <property type="entry name" value="Zn-dependent exopeptidases"/>
    <property type="match status" value="1"/>
</dbReference>
<feature type="domain" description="LysM" evidence="8">
    <location>
        <begin position="379"/>
        <end position="422"/>
    </location>
</feature>
<dbReference type="EMBL" id="FOTB01000006">
    <property type="protein sequence ID" value="SFK94869.1"/>
    <property type="molecule type" value="Genomic_DNA"/>
</dbReference>
<keyword evidence="2" id="KW-0929">Antimicrobial</keyword>
<evidence type="ECO:0000256" key="3">
    <source>
        <dbReference type="ARBA" id="ARBA00022638"/>
    </source>
</evidence>
<dbReference type="SUPFAM" id="SSF54106">
    <property type="entry name" value="LysM domain"/>
    <property type="match status" value="1"/>
</dbReference>
<dbReference type="GO" id="GO:0009253">
    <property type="term" value="P:peptidoglycan catabolic process"/>
    <property type="evidence" value="ECO:0007669"/>
    <property type="project" value="InterPro"/>
</dbReference>
<dbReference type="GO" id="GO:0031640">
    <property type="term" value="P:killing of cells of another organism"/>
    <property type="evidence" value="ECO:0007669"/>
    <property type="project" value="UniProtKB-KW"/>
</dbReference>
<protein>
    <recommendedName>
        <fullName evidence="6">Peptidoglycan hydrolase</fullName>
    </recommendedName>
</protein>
<dbReference type="Pfam" id="PF01476">
    <property type="entry name" value="LysM"/>
    <property type="match status" value="1"/>
</dbReference>
<comment type="caution">
    <text evidence="9">The sequence shown here is derived from an EMBL/GenBank/DDBJ whole genome shotgun (WGS) entry which is preliminary data.</text>
</comment>
<dbReference type="GO" id="GO:0042742">
    <property type="term" value="P:defense response to bacterium"/>
    <property type="evidence" value="ECO:0007669"/>
    <property type="project" value="UniProtKB-KW"/>
</dbReference>
<dbReference type="GO" id="GO:0004040">
    <property type="term" value="F:amidase activity"/>
    <property type="evidence" value="ECO:0007669"/>
    <property type="project" value="InterPro"/>
</dbReference>
<keyword evidence="4 9" id="KW-0378">Hydrolase</keyword>
<dbReference type="RefSeq" id="WP_052749873.1">
    <property type="nucleotide sequence ID" value="NZ_CP011366.1"/>
</dbReference>
<organism evidence="9 10">
    <name type="scientific">Salinicoccus halodurans</name>
    <dbReference type="NCBI Taxonomy" id="407035"/>
    <lineage>
        <taxon>Bacteria</taxon>
        <taxon>Bacillati</taxon>
        <taxon>Bacillota</taxon>
        <taxon>Bacilli</taxon>
        <taxon>Bacillales</taxon>
        <taxon>Staphylococcaceae</taxon>
        <taxon>Salinicoccus</taxon>
    </lineage>
</organism>
<dbReference type="Proteomes" id="UP000183090">
    <property type="component" value="Unassembled WGS sequence"/>
</dbReference>
<dbReference type="PROSITE" id="PS51782">
    <property type="entry name" value="LYSM"/>
    <property type="match status" value="1"/>
</dbReference>
<accession>A0AA94HIA6</accession>
<evidence type="ECO:0000313" key="9">
    <source>
        <dbReference type="EMBL" id="SFK94869.1"/>
    </source>
</evidence>
<dbReference type="AlphaFoldDB" id="A0AA94HIA6"/>
<dbReference type="Gene3D" id="3.10.350.10">
    <property type="entry name" value="LysM domain"/>
    <property type="match status" value="1"/>
</dbReference>
<gene>
    <name evidence="9" type="ORF">SAMN05216235_2689</name>
</gene>
<feature type="region of interest" description="Disordered" evidence="7">
    <location>
        <begin position="421"/>
        <end position="440"/>
    </location>
</feature>
<dbReference type="Gene3D" id="1.10.530.10">
    <property type="match status" value="1"/>
</dbReference>
<feature type="region of interest" description="Disordered" evidence="7">
    <location>
        <begin position="360"/>
        <end position="380"/>
    </location>
</feature>
<evidence type="ECO:0000256" key="2">
    <source>
        <dbReference type="ARBA" id="ARBA00022529"/>
    </source>
</evidence>
<dbReference type="PANTHER" id="PTHR33308:SF9">
    <property type="entry name" value="PEPTIDOGLYCAN HYDROLASE FLGJ"/>
    <property type="match status" value="1"/>
</dbReference>
<dbReference type="SMART" id="SM00646">
    <property type="entry name" value="Ami_3"/>
    <property type="match status" value="1"/>
</dbReference>
<dbReference type="GO" id="GO:0071555">
    <property type="term" value="P:cell wall organization"/>
    <property type="evidence" value="ECO:0007669"/>
    <property type="project" value="UniProtKB-KW"/>
</dbReference>
<dbReference type="GO" id="GO:0008745">
    <property type="term" value="F:N-acetylmuramoyl-L-alanine amidase activity"/>
    <property type="evidence" value="ECO:0007669"/>
    <property type="project" value="InterPro"/>
</dbReference>
<dbReference type="Gene3D" id="3.40.630.40">
    <property type="entry name" value="Zn-dependent exopeptidases"/>
    <property type="match status" value="1"/>
</dbReference>
<proteinExistence type="inferred from homology"/>